<proteinExistence type="predicted"/>
<accession>A0ABM7NR75</accession>
<dbReference type="EMBL" id="AP024483">
    <property type="protein sequence ID" value="BCS82596.1"/>
    <property type="molecule type" value="Genomic_DNA"/>
</dbReference>
<dbReference type="GeneID" id="80557801"/>
<protein>
    <submittedName>
        <fullName evidence="1">Uncharacterized protein</fullName>
    </submittedName>
</protein>
<keyword evidence="2" id="KW-1185">Reference proteome</keyword>
<dbReference type="RefSeq" id="YP_010841204.1">
    <property type="nucleotide sequence ID" value="NC_079139.1"/>
</dbReference>
<evidence type="ECO:0000313" key="2">
    <source>
        <dbReference type="Proteomes" id="UP001321479"/>
    </source>
</evidence>
<organism evidence="1 2">
    <name type="scientific">Cotonvirus japonicus</name>
    <dbReference type="NCBI Taxonomy" id="2811091"/>
    <lineage>
        <taxon>Viruses</taxon>
        <taxon>Varidnaviria</taxon>
        <taxon>Bamfordvirae</taxon>
        <taxon>Nucleocytoviricota</taxon>
        <taxon>Megaviricetes</taxon>
        <taxon>Imitervirales</taxon>
        <taxon>Mimiviridae</taxon>
        <taxon>Megamimivirinae</taxon>
        <taxon>Cotonvirus</taxon>
        <taxon>Cotonvirus japonicum</taxon>
    </lineage>
</organism>
<reference evidence="1 2" key="1">
    <citation type="submission" date="2021-02" db="EMBL/GenBank/DDBJ databases">
        <title>Cotonvirus japonicus, which uses Golgi apparatus of host cells for its virion factory, phylogenetically links tailed tupanvirus and icosahedral mimivirus.</title>
        <authorList>
            <person name="Takahashi H."/>
            <person name="Fukaya S."/>
            <person name="Song C."/>
            <person name="Murata K."/>
            <person name="Takemura M."/>
        </authorList>
    </citation>
    <scope>NUCLEOTIDE SEQUENCE [LARGE SCALE GENOMIC DNA]</scope>
</reference>
<dbReference type="Proteomes" id="UP001321479">
    <property type="component" value="Segment"/>
</dbReference>
<name>A0ABM7NR75_9VIRU</name>
<evidence type="ECO:0000313" key="1">
    <source>
        <dbReference type="EMBL" id="BCS82596.1"/>
    </source>
</evidence>
<sequence>MSIPYYMLLSFERQPHANKVHNRSRGPTQIIPRVEKENSDEQTKYEPEKVIKHLESIGYPVCLDNNNKIKIEF</sequence>